<dbReference type="EMBL" id="BK029940">
    <property type="protein sequence ID" value="DAD55840.1"/>
    <property type="molecule type" value="Genomic_DNA"/>
</dbReference>
<protein>
    <submittedName>
        <fullName evidence="1">Uncharacterized protein</fullName>
    </submittedName>
</protein>
<reference evidence="1" key="1">
    <citation type="journal article" date="2021" name="Proc. Natl. Acad. Sci. U.S.A.">
        <title>A Catalog of Tens of Thousands of Viruses from Human Metagenomes Reveals Hidden Associations with Chronic Diseases.</title>
        <authorList>
            <person name="Tisza M.J."/>
            <person name="Buck C.B."/>
        </authorList>
    </citation>
    <scope>NUCLEOTIDE SEQUENCE</scope>
    <source>
        <strain evidence="1">CtOZu12</strain>
    </source>
</reference>
<sequence length="93" mass="11399">MNWKNFFEHRPKNGERILIIYEWCTNDIIGRIPTKHYTIYECNYKNIEKSVYAGIDMSMVYVVNLKIIDGEKLHDHLEKRQFYSKFVHWTRLD</sequence>
<evidence type="ECO:0000313" key="1">
    <source>
        <dbReference type="EMBL" id="DAD55840.1"/>
    </source>
</evidence>
<proteinExistence type="predicted"/>
<organism evidence="1">
    <name type="scientific">Bacteriophage sp</name>
    <dbReference type="NCBI Taxonomy" id="38018"/>
    <lineage>
        <taxon>Viruses</taxon>
    </lineage>
</organism>
<name>A0A8D9UHS8_9VIRU</name>
<accession>A0A8D9UHS8</accession>